<dbReference type="AlphaFoldDB" id="A0A934X012"/>
<dbReference type="RefSeq" id="WP_201432055.1">
    <property type="nucleotide sequence ID" value="NZ_JAEQBW010000007.1"/>
</dbReference>
<evidence type="ECO:0000313" key="2">
    <source>
        <dbReference type="Proteomes" id="UP000611723"/>
    </source>
</evidence>
<evidence type="ECO:0000313" key="1">
    <source>
        <dbReference type="EMBL" id="MBK6266378.1"/>
    </source>
</evidence>
<sequence length="153" mass="17257">MIAEFENLSESDIALLKNVPAMVTILIAGADEKISKSELQEAVNLTKIKQKRARKELLEYYNHVAPLFENNLNELLKSYPTDPELRSKMIIEDLERLNPLLAKIDERWAGQFVASMKDIAKKVAESSGGVFGYLSIGYEEAKLIDLKMIKQTA</sequence>
<comment type="caution">
    <text evidence="1">The sequence shown here is derived from an EMBL/GenBank/DDBJ whole genome shotgun (WGS) entry which is preliminary data.</text>
</comment>
<dbReference type="Proteomes" id="UP000611723">
    <property type="component" value="Unassembled WGS sequence"/>
</dbReference>
<reference evidence="1" key="1">
    <citation type="submission" date="2021-01" db="EMBL/GenBank/DDBJ databases">
        <title>Marivirga aurantiaca sp. nov., isolated from intertidal surface sediments.</title>
        <authorList>
            <person name="Zhang M."/>
        </authorList>
    </citation>
    <scope>NUCLEOTIDE SEQUENCE</scope>
    <source>
        <strain evidence="1">S37H4</strain>
    </source>
</reference>
<keyword evidence="2" id="KW-1185">Reference proteome</keyword>
<dbReference type="EMBL" id="JAEQBW010000007">
    <property type="protein sequence ID" value="MBK6266378.1"/>
    <property type="molecule type" value="Genomic_DNA"/>
</dbReference>
<accession>A0A934X012</accession>
<name>A0A934X012_9BACT</name>
<protein>
    <submittedName>
        <fullName evidence="1">Uncharacterized protein</fullName>
    </submittedName>
</protein>
<gene>
    <name evidence="1" type="ORF">JKA74_15140</name>
</gene>
<proteinExistence type="predicted"/>
<organism evidence="1 2">
    <name type="scientific">Marivirga aurantiaca</name>
    <dbReference type="NCBI Taxonomy" id="2802615"/>
    <lineage>
        <taxon>Bacteria</taxon>
        <taxon>Pseudomonadati</taxon>
        <taxon>Bacteroidota</taxon>
        <taxon>Cytophagia</taxon>
        <taxon>Cytophagales</taxon>
        <taxon>Marivirgaceae</taxon>
        <taxon>Marivirga</taxon>
    </lineage>
</organism>